<feature type="transmembrane region" description="Helical" evidence="1">
    <location>
        <begin position="97"/>
        <end position="120"/>
    </location>
</feature>
<feature type="transmembrane region" description="Helical" evidence="1">
    <location>
        <begin position="68"/>
        <end position="85"/>
    </location>
</feature>
<feature type="transmembrane region" description="Helical" evidence="1">
    <location>
        <begin position="16"/>
        <end position="38"/>
    </location>
</feature>
<dbReference type="Proteomes" id="UP000008952">
    <property type="component" value="Unassembled WGS sequence"/>
</dbReference>
<dbReference type="RefSeq" id="WP_008038075.1">
    <property type="nucleotide sequence ID" value="NZ_JH725147.1"/>
</dbReference>
<dbReference type="EMBL" id="AIMB01000003">
    <property type="protein sequence ID" value="EJF91148.1"/>
    <property type="molecule type" value="Genomic_DNA"/>
</dbReference>
<dbReference type="PATRIC" id="fig|1094558.3.peg.531"/>
<sequence length="162" mass="18447">MAHTTKQKLYTYPMRGLSIIAIFLIVAPPIQTIIATYLTHQWVGGSNALIEFFDVYSNVAWPRILPGYSYYMPSVFLSGIVCSLGPSRGSGLTLTSAIIRTILVSFCVEFFYIWLSQPYMKTINAHNYLESLSFYLVQWIFAAFICWFVAKKFGLNQKIKVS</sequence>
<feature type="transmembrane region" description="Helical" evidence="1">
    <location>
        <begin position="132"/>
        <end position="150"/>
    </location>
</feature>
<dbReference type="HOGENOM" id="CLU_1632131_0_0_5"/>
<evidence type="ECO:0000256" key="1">
    <source>
        <dbReference type="SAM" id="Phobius"/>
    </source>
</evidence>
<keyword evidence="1" id="KW-0472">Membrane</keyword>
<dbReference type="OrthoDB" id="7925961at2"/>
<keyword evidence="1" id="KW-1133">Transmembrane helix</keyword>
<proteinExistence type="predicted"/>
<gene>
    <name evidence="2" type="ORF">ME5_00480</name>
</gene>
<evidence type="ECO:0000313" key="2">
    <source>
        <dbReference type="EMBL" id="EJF91148.1"/>
    </source>
</evidence>
<name>J0ZR37_9HYPH</name>
<accession>J0ZR37</accession>
<reference evidence="2 3" key="1">
    <citation type="submission" date="2012-03" db="EMBL/GenBank/DDBJ databases">
        <title>The Genome Sequence of Bartonella tamiae Th239.</title>
        <authorList>
            <consortium name="The Broad Institute Genome Sequencing Platform"/>
            <consortium name="The Broad Institute Genome Sequencing Center for Infectious Disease"/>
            <person name="Feldgarden M."/>
            <person name="Kirby J."/>
            <person name="Kosoy M."/>
            <person name="Birtles R."/>
            <person name="Probert W.S."/>
            <person name="Chiaraviglio L."/>
            <person name="Young S.K."/>
            <person name="Zeng Q."/>
            <person name="Gargeya S."/>
            <person name="Fitzgerald M."/>
            <person name="Haas B."/>
            <person name="Abouelleil A."/>
            <person name="Alvarado L."/>
            <person name="Arachchi H.M."/>
            <person name="Berlin A."/>
            <person name="Chapman S.B."/>
            <person name="Gearin G."/>
            <person name="Goldberg J."/>
            <person name="Griggs A."/>
            <person name="Gujja S."/>
            <person name="Hansen M."/>
            <person name="Heiman D."/>
            <person name="Howarth C."/>
            <person name="Larimer J."/>
            <person name="Lui A."/>
            <person name="MacDonald P.J.P."/>
            <person name="McCowen C."/>
            <person name="Montmayeur A."/>
            <person name="Murphy C."/>
            <person name="Neiman D."/>
            <person name="Pearson M."/>
            <person name="Priest M."/>
            <person name="Roberts A."/>
            <person name="Saif S."/>
            <person name="Shea T."/>
            <person name="Sisk P."/>
            <person name="Stolte C."/>
            <person name="Sykes S."/>
            <person name="Wortman J."/>
            <person name="Nusbaum C."/>
            <person name="Birren B."/>
        </authorList>
    </citation>
    <scope>NUCLEOTIDE SEQUENCE [LARGE SCALE GENOMIC DNA]</scope>
    <source>
        <strain evidence="2 3">Th239</strain>
    </source>
</reference>
<keyword evidence="3" id="KW-1185">Reference proteome</keyword>
<organism evidence="2 3">
    <name type="scientific">Bartonella tamiae Th239</name>
    <dbReference type="NCBI Taxonomy" id="1094558"/>
    <lineage>
        <taxon>Bacteria</taxon>
        <taxon>Pseudomonadati</taxon>
        <taxon>Pseudomonadota</taxon>
        <taxon>Alphaproteobacteria</taxon>
        <taxon>Hyphomicrobiales</taxon>
        <taxon>Bartonellaceae</taxon>
        <taxon>Bartonella</taxon>
    </lineage>
</organism>
<protein>
    <submittedName>
        <fullName evidence="2">Uncharacterized protein</fullName>
    </submittedName>
</protein>
<keyword evidence="1" id="KW-0812">Transmembrane</keyword>
<comment type="caution">
    <text evidence="2">The sequence shown here is derived from an EMBL/GenBank/DDBJ whole genome shotgun (WGS) entry which is preliminary data.</text>
</comment>
<evidence type="ECO:0000313" key="3">
    <source>
        <dbReference type="Proteomes" id="UP000008952"/>
    </source>
</evidence>
<dbReference type="AlphaFoldDB" id="J0ZR37"/>